<evidence type="ECO:0000256" key="1">
    <source>
        <dbReference type="SAM" id="MobiDB-lite"/>
    </source>
</evidence>
<accession>A0ABU0UDW1</accession>
<comment type="caution">
    <text evidence="2">The sequence shown here is derived from an EMBL/GenBank/DDBJ whole genome shotgun (WGS) entry which is preliminary data.</text>
</comment>
<evidence type="ECO:0000313" key="3">
    <source>
        <dbReference type="Proteomes" id="UP001224781"/>
    </source>
</evidence>
<dbReference type="RefSeq" id="WP_306927853.1">
    <property type="nucleotide sequence ID" value="NZ_JAUTBL010000001.1"/>
</dbReference>
<proteinExistence type="predicted"/>
<feature type="compositionally biased region" description="Basic and acidic residues" evidence="1">
    <location>
        <begin position="1"/>
        <end position="11"/>
    </location>
</feature>
<feature type="region of interest" description="Disordered" evidence="1">
    <location>
        <begin position="1"/>
        <end position="26"/>
    </location>
</feature>
<organism evidence="2 3">
    <name type="scientific">Agrobacterium larrymoorei</name>
    <dbReference type="NCBI Taxonomy" id="160699"/>
    <lineage>
        <taxon>Bacteria</taxon>
        <taxon>Pseudomonadati</taxon>
        <taxon>Pseudomonadota</taxon>
        <taxon>Alphaproteobacteria</taxon>
        <taxon>Hyphomicrobiales</taxon>
        <taxon>Rhizobiaceae</taxon>
        <taxon>Rhizobium/Agrobacterium group</taxon>
        <taxon>Agrobacterium</taxon>
    </lineage>
</organism>
<keyword evidence="3" id="KW-1185">Reference proteome</keyword>
<protein>
    <submittedName>
        <fullName evidence="2">Uncharacterized protein</fullName>
    </submittedName>
</protein>
<evidence type="ECO:0000313" key="2">
    <source>
        <dbReference type="EMBL" id="MDQ1183129.1"/>
    </source>
</evidence>
<dbReference type="Proteomes" id="UP001224781">
    <property type="component" value="Unassembled WGS sequence"/>
</dbReference>
<dbReference type="EMBL" id="JAUTBL010000001">
    <property type="protein sequence ID" value="MDQ1183129.1"/>
    <property type="molecule type" value="Genomic_DNA"/>
</dbReference>
<sequence>MVDISDPKWSEQDPANNGAAPDGVQGGYAPSTIAPILRATRGGVKRAYNKINAVYTTTGNATALVLTLAATPDAIFKGERYAFFSSHTNTGAMTLNVNGLGAKSILQQDGAALKAGQVVAGTATAVIYDGTNFRLENYISNPKFSGTLTVDAFSTTGTMSAGDTSVLSLTSSGSITSSLVTVSGAAGTDRLVGWKTADKQRWAVFTNASAESGANAGSDFAVARYADNGDYIDAPLSINRKEGTVYVQKDLVTKGRVYVGSAGSFLETDGNVAFTGGTASLFGPNLGHALDQRLLKSGGTMTGTLGLPSVSDSSFRQGNADAASYTSHNLVMKGWWGMGMATYDNSVNGYYDFRLGKWDTKGGTFKDGTEYVQPNGQMHNISINLSAGQLRDAGSPTGRAMTFNWNGQSGTPDWLWGGYDGTNMYVFSPSNISVKNAAQLGGLPASAYKQNKFFQSGNQDYVTNSVRSVDHGLGSKPNFYAAELVCTVANSGWAIGDAIDIASTAQPWSGQGHFGLQYWATPTAINWKVAVNGILILDKSGGGNVVAPSANWALRFRAGF</sequence>
<gene>
    <name evidence="2" type="ORF">QE408_000251</name>
</gene>
<name>A0ABU0UDW1_9HYPH</name>
<reference evidence="2 3" key="1">
    <citation type="submission" date="2023-07" db="EMBL/GenBank/DDBJ databases">
        <title>Functional and genomic diversity of the sorghum phyllosphere microbiome.</title>
        <authorList>
            <person name="Shade A."/>
        </authorList>
    </citation>
    <scope>NUCLEOTIDE SEQUENCE [LARGE SCALE GENOMIC DNA]</scope>
    <source>
        <strain evidence="2 3">SORGH_AS_1126</strain>
    </source>
</reference>